<dbReference type="EMBL" id="SMFQ01000003">
    <property type="protein sequence ID" value="TCJ87734.1"/>
    <property type="molecule type" value="Genomic_DNA"/>
</dbReference>
<dbReference type="PANTHER" id="PTHR10192:SF5">
    <property type="entry name" value="GEPHYRIN"/>
    <property type="match status" value="1"/>
</dbReference>
<comment type="function">
    <text evidence="2 11">Catalyzes the insertion of molybdate into adenylated molybdopterin with the concomitant release of AMP.</text>
</comment>
<dbReference type="SUPFAM" id="SSF53218">
    <property type="entry name" value="Molybdenum cofactor biosynthesis proteins"/>
    <property type="match status" value="1"/>
</dbReference>
<evidence type="ECO:0000256" key="8">
    <source>
        <dbReference type="ARBA" id="ARBA00022842"/>
    </source>
</evidence>
<keyword evidence="14" id="KW-1185">Reference proteome</keyword>
<accession>A0A4R1F555</accession>
<keyword evidence="7 11" id="KW-0479">Metal-binding</keyword>
<dbReference type="GO" id="GO:0061599">
    <property type="term" value="F:molybdopterin molybdotransferase activity"/>
    <property type="evidence" value="ECO:0007669"/>
    <property type="project" value="UniProtKB-UniRule"/>
</dbReference>
<evidence type="ECO:0000256" key="2">
    <source>
        <dbReference type="ARBA" id="ARBA00002901"/>
    </source>
</evidence>
<sequence>MSDLQKNQTAINAATNVATSADDSCDYKQTLLAIDDVLNVLRDKAKTVNSVETISVLKARTRILAEDITSTINVPPADNSAMDGYAFNAADIADAATTSADGFDVSQRICAGDFGEPLNKGTVARIFTGAPIPAGADTVVMQENCDRQGDKVVIQSIPQAGSNVRKAGEDIKQGDVILKAGHKLRPQDLGLVASVGISELSVKRRLKVAIFFTGDELRQPGETLGPGQIYNSNRFTLNGLLESLNCEVIDLGIIEDNLAATEAALLEAAAKADLVMTSGGVSVGEEDHIRKALEANGELGLWRVNIKPGKPFVFGEIHHQSGNTAFMGLPGNPVSVFATFCIFARPYILKKQGSNEQPPKSFMVESGFEINKKETRNEYLRARLDYDDAGKASITLYPNQSSGVLTSASWGNGFAFVPAQTLVSKGDLIQFTPFSELSIG</sequence>
<dbReference type="PROSITE" id="PS01079">
    <property type="entry name" value="MOCF_BIOSYNTHESIS_2"/>
    <property type="match status" value="1"/>
</dbReference>
<gene>
    <name evidence="13" type="ORF">EV695_2249</name>
</gene>
<evidence type="ECO:0000256" key="9">
    <source>
        <dbReference type="ARBA" id="ARBA00023150"/>
    </source>
</evidence>
<comment type="catalytic activity">
    <reaction evidence="10">
        <text>adenylyl-molybdopterin + molybdate = Mo-molybdopterin + AMP + H(+)</text>
        <dbReference type="Rhea" id="RHEA:35047"/>
        <dbReference type="ChEBI" id="CHEBI:15378"/>
        <dbReference type="ChEBI" id="CHEBI:36264"/>
        <dbReference type="ChEBI" id="CHEBI:62727"/>
        <dbReference type="ChEBI" id="CHEBI:71302"/>
        <dbReference type="ChEBI" id="CHEBI:456215"/>
        <dbReference type="EC" id="2.10.1.1"/>
    </reaction>
</comment>
<evidence type="ECO:0000313" key="13">
    <source>
        <dbReference type="EMBL" id="TCJ87734.1"/>
    </source>
</evidence>
<comment type="cofactor">
    <cofactor evidence="1 11">
        <name>Mg(2+)</name>
        <dbReference type="ChEBI" id="CHEBI:18420"/>
    </cofactor>
</comment>
<dbReference type="InterPro" id="IPR036425">
    <property type="entry name" value="MoaB/Mog-like_dom_sf"/>
</dbReference>
<dbReference type="OrthoDB" id="9804758at2"/>
<dbReference type="Gene3D" id="2.40.340.10">
    <property type="entry name" value="MoeA, C-terminal, domain IV"/>
    <property type="match status" value="1"/>
</dbReference>
<dbReference type="InterPro" id="IPR036135">
    <property type="entry name" value="MoeA_linker/N_sf"/>
</dbReference>
<dbReference type="GO" id="GO:0006777">
    <property type="term" value="P:Mo-molybdopterin cofactor biosynthetic process"/>
    <property type="evidence" value="ECO:0007669"/>
    <property type="project" value="UniProtKB-UniRule"/>
</dbReference>
<protein>
    <recommendedName>
        <fullName evidence="11">Molybdopterin molybdenumtransferase</fullName>
        <ecNumber evidence="11">2.10.1.1</ecNumber>
    </recommendedName>
</protein>
<dbReference type="InterPro" id="IPR005110">
    <property type="entry name" value="MoeA_linker/N"/>
</dbReference>
<name>A0A4R1F555_9GAMM</name>
<dbReference type="Gene3D" id="2.170.190.11">
    <property type="entry name" value="Molybdopterin biosynthesis moea protein, domain 3"/>
    <property type="match status" value="1"/>
</dbReference>
<evidence type="ECO:0000256" key="6">
    <source>
        <dbReference type="ARBA" id="ARBA00022679"/>
    </source>
</evidence>
<keyword evidence="6 11" id="KW-0808">Transferase</keyword>
<organism evidence="13 14">
    <name type="scientific">Cocleimonas flava</name>
    <dbReference type="NCBI Taxonomy" id="634765"/>
    <lineage>
        <taxon>Bacteria</taxon>
        <taxon>Pseudomonadati</taxon>
        <taxon>Pseudomonadota</taxon>
        <taxon>Gammaproteobacteria</taxon>
        <taxon>Thiotrichales</taxon>
        <taxon>Thiotrichaceae</taxon>
        <taxon>Cocleimonas</taxon>
    </lineage>
</organism>
<dbReference type="SUPFAM" id="SSF63867">
    <property type="entry name" value="MoeA C-terminal domain-like"/>
    <property type="match status" value="1"/>
</dbReference>
<reference evidence="13 14" key="1">
    <citation type="submission" date="2019-03" db="EMBL/GenBank/DDBJ databases">
        <title>Genomic Encyclopedia of Type Strains, Phase IV (KMG-IV): sequencing the most valuable type-strain genomes for metagenomic binning, comparative biology and taxonomic classification.</title>
        <authorList>
            <person name="Goeker M."/>
        </authorList>
    </citation>
    <scope>NUCLEOTIDE SEQUENCE [LARGE SCALE GENOMIC DNA]</scope>
    <source>
        <strain evidence="13 14">DSM 24830</strain>
    </source>
</reference>
<dbReference type="GO" id="GO:0046872">
    <property type="term" value="F:metal ion binding"/>
    <property type="evidence" value="ECO:0007669"/>
    <property type="project" value="UniProtKB-UniRule"/>
</dbReference>
<dbReference type="Pfam" id="PF03453">
    <property type="entry name" value="MoeA_N"/>
    <property type="match status" value="1"/>
</dbReference>
<evidence type="ECO:0000256" key="3">
    <source>
        <dbReference type="ARBA" id="ARBA00005046"/>
    </source>
</evidence>
<dbReference type="NCBIfam" id="TIGR00177">
    <property type="entry name" value="molyb_syn"/>
    <property type="match status" value="1"/>
</dbReference>
<evidence type="ECO:0000259" key="12">
    <source>
        <dbReference type="SMART" id="SM00852"/>
    </source>
</evidence>
<comment type="pathway">
    <text evidence="3 11">Cofactor biosynthesis; molybdopterin biosynthesis.</text>
</comment>
<evidence type="ECO:0000256" key="10">
    <source>
        <dbReference type="ARBA" id="ARBA00047317"/>
    </source>
</evidence>
<dbReference type="RefSeq" id="WP_131905986.1">
    <property type="nucleotide sequence ID" value="NZ_BAAAFU010000004.1"/>
</dbReference>
<dbReference type="Pfam" id="PF03454">
    <property type="entry name" value="MoeA_C"/>
    <property type="match status" value="1"/>
</dbReference>
<dbReference type="AlphaFoldDB" id="A0A4R1F555"/>
<evidence type="ECO:0000256" key="1">
    <source>
        <dbReference type="ARBA" id="ARBA00001946"/>
    </source>
</evidence>
<evidence type="ECO:0000256" key="7">
    <source>
        <dbReference type="ARBA" id="ARBA00022723"/>
    </source>
</evidence>
<dbReference type="Pfam" id="PF00994">
    <property type="entry name" value="MoCF_biosynth"/>
    <property type="match status" value="1"/>
</dbReference>
<keyword evidence="8 11" id="KW-0460">Magnesium</keyword>
<feature type="domain" description="MoaB/Mog" evidence="12">
    <location>
        <begin position="209"/>
        <end position="350"/>
    </location>
</feature>
<dbReference type="Gene3D" id="3.40.980.10">
    <property type="entry name" value="MoaB/Mog-like domain"/>
    <property type="match status" value="1"/>
</dbReference>
<dbReference type="PANTHER" id="PTHR10192">
    <property type="entry name" value="MOLYBDOPTERIN BIOSYNTHESIS PROTEIN"/>
    <property type="match status" value="1"/>
</dbReference>
<comment type="similarity">
    <text evidence="4 11">Belongs to the MoeA family.</text>
</comment>
<dbReference type="InterPro" id="IPR001453">
    <property type="entry name" value="MoaB/Mog_dom"/>
</dbReference>
<evidence type="ECO:0000256" key="11">
    <source>
        <dbReference type="RuleBase" id="RU365090"/>
    </source>
</evidence>
<dbReference type="SUPFAM" id="SSF63882">
    <property type="entry name" value="MoeA N-terminal region -like"/>
    <property type="match status" value="1"/>
</dbReference>
<evidence type="ECO:0000256" key="5">
    <source>
        <dbReference type="ARBA" id="ARBA00022505"/>
    </source>
</evidence>
<dbReference type="InterPro" id="IPR005111">
    <property type="entry name" value="MoeA_C_domain_IV"/>
</dbReference>
<dbReference type="NCBIfam" id="NF045515">
    <property type="entry name" value="Glp_gephyrin"/>
    <property type="match status" value="1"/>
</dbReference>
<dbReference type="UniPathway" id="UPA00344"/>
<dbReference type="InterPro" id="IPR036688">
    <property type="entry name" value="MoeA_C_domain_IV_sf"/>
</dbReference>
<keyword evidence="9 11" id="KW-0501">Molybdenum cofactor biosynthesis</keyword>
<dbReference type="CDD" id="cd00887">
    <property type="entry name" value="MoeA"/>
    <property type="match status" value="1"/>
</dbReference>
<dbReference type="GO" id="GO:0005829">
    <property type="term" value="C:cytosol"/>
    <property type="evidence" value="ECO:0007669"/>
    <property type="project" value="TreeGrafter"/>
</dbReference>
<dbReference type="FunFam" id="3.40.980.10:FF:000004">
    <property type="entry name" value="Molybdopterin molybdenumtransferase"/>
    <property type="match status" value="1"/>
</dbReference>
<dbReference type="SMART" id="SM00852">
    <property type="entry name" value="MoCF_biosynth"/>
    <property type="match status" value="1"/>
</dbReference>
<proteinExistence type="inferred from homology"/>
<dbReference type="InterPro" id="IPR008284">
    <property type="entry name" value="MoCF_biosynth_CS"/>
</dbReference>
<dbReference type="Proteomes" id="UP000294887">
    <property type="component" value="Unassembled WGS sequence"/>
</dbReference>
<dbReference type="EC" id="2.10.1.1" evidence="11"/>
<keyword evidence="5 11" id="KW-0500">Molybdenum</keyword>
<comment type="caution">
    <text evidence="13">The sequence shown here is derived from an EMBL/GenBank/DDBJ whole genome shotgun (WGS) entry which is preliminary data.</text>
</comment>
<evidence type="ECO:0000313" key="14">
    <source>
        <dbReference type="Proteomes" id="UP000294887"/>
    </source>
</evidence>
<dbReference type="Gene3D" id="3.90.105.10">
    <property type="entry name" value="Molybdopterin biosynthesis moea protein, domain 2"/>
    <property type="match status" value="1"/>
</dbReference>
<evidence type="ECO:0000256" key="4">
    <source>
        <dbReference type="ARBA" id="ARBA00010763"/>
    </source>
</evidence>
<dbReference type="InterPro" id="IPR038987">
    <property type="entry name" value="MoeA-like"/>
</dbReference>